<protein>
    <submittedName>
        <fullName evidence="1">Uncharacterized protein</fullName>
    </submittedName>
</protein>
<evidence type="ECO:0000313" key="1">
    <source>
        <dbReference type="EMBL" id="CRY97765.1"/>
    </source>
</evidence>
<dbReference type="EMBL" id="LN854231">
    <property type="protein sequence ID" value="CRY97765.1"/>
    <property type="molecule type" value="Genomic_DNA"/>
</dbReference>
<reference evidence="1" key="1">
    <citation type="submission" date="2015-06" db="EMBL/GenBank/DDBJ databases">
        <authorList>
            <person name="Joergensen T."/>
        </authorList>
    </citation>
    <scope>NUCLEOTIDE SEQUENCE</scope>
    <source>
        <plasmid evidence="1">pRGFK1728</plasmid>
    </source>
</reference>
<organism evidence="1">
    <name type="scientific">uncultured prokaryote</name>
    <dbReference type="NCBI Taxonomy" id="198431"/>
    <lineage>
        <taxon>unclassified sequences</taxon>
        <taxon>environmental samples</taxon>
    </lineage>
</organism>
<geneLocation type="plasmid" evidence="1">
    <name>pRGFK1728</name>
</geneLocation>
<sequence>MSLWVKVPFDSFRIVNPRRGLLVFQPAPALGPSSLRREKRYRDMSALDNRTPSDNTVAVLETLERHAYIQIAELIDNRHLDEADKIADILKKVGIV</sequence>
<proteinExistence type="predicted"/>
<accession>A0A0H5Q8N7</accession>
<name>A0A0H5Q8N7_9ZZZZ</name>
<dbReference type="AlphaFoldDB" id="A0A0H5Q8N7"/>
<reference evidence="1" key="2">
    <citation type="submission" date="2015-07" db="EMBL/GenBank/DDBJ databases">
        <title>Plasmids, circular viruses and viroids from rat gut.</title>
        <authorList>
            <person name="Jorgensen T.J."/>
            <person name="Hansen M.A."/>
            <person name="Xu Z."/>
            <person name="Tabak M.A."/>
            <person name="Sorensen S.J."/>
            <person name="Hansen L.H."/>
        </authorList>
    </citation>
    <scope>NUCLEOTIDE SEQUENCE</scope>
    <source>
        <plasmid evidence="1">pRGFK1728</plasmid>
    </source>
</reference>
<keyword evidence="1" id="KW-0614">Plasmid</keyword>